<evidence type="ECO:0000313" key="2">
    <source>
        <dbReference type="Proteomes" id="UP000004994"/>
    </source>
</evidence>
<organism evidence="1">
    <name type="scientific">Solanum lycopersicum</name>
    <name type="common">Tomato</name>
    <name type="synonym">Lycopersicon esculentum</name>
    <dbReference type="NCBI Taxonomy" id="4081"/>
    <lineage>
        <taxon>Eukaryota</taxon>
        <taxon>Viridiplantae</taxon>
        <taxon>Streptophyta</taxon>
        <taxon>Embryophyta</taxon>
        <taxon>Tracheophyta</taxon>
        <taxon>Spermatophyta</taxon>
        <taxon>Magnoliopsida</taxon>
        <taxon>eudicotyledons</taxon>
        <taxon>Gunneridae</taxon>
        <taxon>Pentapetalae</taxon>
        <taxon>asterids</taxon>
        <taxon>lamiids</taxon>
        <taxon>Solanales</taxon>
        <taxon>Solanaceae</taxon>
        <taxon>Solanoideae</taxon>
        <taxon>Solaneae</taxon>
        <taxon>Solanum</taxon>
        <taxon>Solanum subgen. Lycopersicon</taxon>
    </lineage>
</organism>
<dbReference type="AlphaFoldDB" id="A0A494G8B9"/>
<proteinExistence type="predicted"/>
<reference evidence="1" key="2">
    <citation type="submission" date="2019-04" db="UniProtKB">
        <authorList>
            <consortium name="EnsemblPlants"/>
        </authorList>
    </citation>
    <scope>IDENTIFICATION</scope>
    <source>
        <strain evidence="1">cv. Heinz 1706</strain>
    </source>
</reference>
<dbReference type="Proteomes" id="UP000004994">
    <property type="component" value="Unassembled WGS sequence"/>
</dbReference>
<dbReference type="InParanoid" id="A0A494G8B9"/>
<dbReference type="Gramene" id="Solyc00g005283.1.1">
    <property type="protein sequence ID" value="Solyc00g005283.1.1"/>
    <property type="gene ID" value="Solyc00g005283.1"/>
</dbReference>
<dbReference type="PaxDb" id="4081-Solyc03g043940.2.1"/>
<reference evidence="1" key="1">
    <citation type="journal article" date="2012" name="Nature">
        <title>The tomato genome sequence provides insights into fleshy fruit evolution.</title>
        <authorList>
            <consortium name="Tomato Genome Consortium"/>
        </authorList>
    </citation>
    <scope>NUCLEOTIDE SEQUENCE [LARGE SCALE GENOMIC DNA]</scope>
    <source>
        <strain evidence="1">cv. Heinz 1706</strain>
    </source>
</reference>
<evidence type="ECO:0000313" key="1">
    <source>
        <dbReference type="EnsemblPlants" id="Solyc00g005283.1.1"/>
    </source>
</evidence>
<accession>A0A494G8B9</accession>
<sequence>MLTWPEPEKFSFGCLVLPIKGYDTYHENDTTKRMSRRIVPDNHNNRNIACSKIKLLIWPLIPSKLDTNHNKNVLC</sequence>
<keyword evidence="2" id="KW-1185">Reference proteome</keyword>
<name>A0A494G8B9_SOLLC</name>
<dbReference type="EnsemblPlants" id="Solyc00g005283.1.1">
    <property type="protein sequence ID" value="Solyc00g005283.1.1"/>
    <property type="gene ID" value="Solyc00g005283.1"/>
</dbReference>
<protein>
    <submittedName>
        <fullName evidence="1">Uncharacterized protein</fullName>
    </submittedName>
</protein>